<dbReference type="EMBL" id="JADYXP020000005">
    <property type="protein sequence ID" value="KAL0124137.1"/>
    <property type="molecule type" value="Genomic_DNA"/>
</dbReference>
<comment type="caution">
    <text evidence="2">The sequence shown here is derived from an EMBL/GenBank/DDBJ whole genome shotgun (WGS) entry which is preliminary data.</text>
</comment>
<evidence type="ECO:0000256" key="1">
    <source>
        <dbReference type="SAM" id="MobiDB-lite"/>
    </source>
</evidence>
<name>A0AAW2GCR6_9HYME</name>
<organism evidence="2 3">
    <name type="scientific">Cardiocondyla obscurior</name>
    <dbReference type="NCBI Taxonomy" id="286306"/>
    <lineage>
        <taxon>Eukaryota</taxon>
        <taxon>Metazoa</taxon>
        <taxon>Ecdysozoa</taxon>
        <taxon>Arthropoda</taxon>
        <taxon>Hexapoda</taxon>
        <taxon>Insecta</taxon>
        <taxon>Pterygota</taxon>
        <taxon>Neoptera</taxon>
        <taxon>Endopterygota</taxon>
        <taxon>Hymenoptera</taxon>
        <taxon>Apocrita</taxon>
        <taxon>Aculeata</taxon>
        <taxon>Formicoidea</taxon>
        <taxon>Formicidae</taxon>
        <taxon>Myrmicinae</taxon>
        <taxon>Cardiocondyla</taxon>
    </lineage>
</organism>
<keyword evidence="3" id="KW-1185">Reference proteome</keyword>
<accession>A0AAW2GCR6</accession>
<feature type="compositionally biased region" description="Polar residues" evidence="1">
    <location>
        <begin position="52"/>
        <end position="70"/>
    </location>
</feature>
<sequence length="120" mass="13011">MDFSNKENPAGCPSVSRAKSAARDLCTQILEQVQNLLEGLRKSRVEVRSPSVALSEQGDQTLLSPESMSQAGEPPIEMQTVAQKDRGSEPEIPEPDIVLEAQAVVFKLFEADKDPAPFSA</sequence>
<dbReference type="AlphaFoldDB" id="A0AAW2GCR6"/>
<reference evidence="2 3" key="1">
    <citation type="submission" date="2023-03" db="EMBL/GenBank/DDBJ databases">
        <title>High recombination rates correlate with genetic variation in Cardiocondyla obscurior ants.</title>
        <authorList>
            <person name="Errbii M."/>
        </authorList>
    </citation>
    <scope>NUCLEOTIDE SEQUENCE [LARGE SCALE GENOMIC DNA]</scope>
    <source>
        <strain evidence="2">Alpha-2009</strain>
        <tissue evidence="2">Whole body</tissue>
    </source>
</reference>
<evidence type="ECO:0000313" key="2">
    <source>
        <dbReference type="EMBL" id="KAL0124137.1"/>
    </source>
</evidence>
<dbReference type="Proteomes" id="UP001430953">
    <property type="component" value="Unassembled WGS sequence"/>
</dbReference>
<evidence type="ECO:0000313" key="3">
    <source>
        <dbReference type="Proteomes" id="UP001430953"/>
    </source>
</evidence>
<proteinExistence type="predicted"/>
<gene>
    <name evidence="2" type="ORF">PUN28_006154</name>
</gene>
<feature type="region of interest" description="Disordered" evidence="1">
    <location>
        <begin position="47"/>
        <end position="74"/>
    </location>
</feature>
<protein>
    <submittedName>
        <fullName evidence="2">Uncharacterized protein</fullName>
    </submittedName>
</protein>